<evidence type="ECO:0000313" key="14">
    <source>
        <dbReference type="Proteomes" id="UP000001508"/>
    </source>
</evidence>
<dbReference type="NCBIfam" id="TIGR00046">
    <property type="entry name" value="RsmE family RNA methyltransferase"/>
    <property type="match status" value="1"/>
</dbReference>
<dbReference type="SUPFAM" id="SSF88697">
    <property type="entry name" value="PUA domain-like"/>
    <property type="match status" value="1"/>
</dbReference>
<name>D6Z0J8_DESAT</name>
<evidence type="ECO:0000259" key="11">
    <source>
        <dbReference type="Pfam" id="PF04452"/>
    </source>
</evidence>
<feature type="domain" description="Ribosomal RNA small subunit methyltransferase E methyltransferase" evidence="11">
    <location>
        <begin position="74"/>
        <end position="235"/>
    </location>
</feature>
<reference evidence="14" key="1">
    <citation type="submission" date="2010-02" db="EMBL/GenBank/DDBJ databases">
        <title>Complete sequence of Desulfurivibrio alkaliphilus AHT2.</title>
        <authorList>
            <consortium name="US DOE Joint Genome Institute"/>
            <person name="Pitluck S."/>
            <person name="Chertkov O."/>
            <person name="Detter J.C."/>
            <person name="Han C."/>
            <person name="Tapia R."/>
            <person name="Larimer F."/>
            <person name="Land M."/>
            <person name="Hauser L."/>
            <person name="Kyrpides N."/>
            <person name="Mikhailova N."/>
            <person name="Sorokin D.Y."/>
            <person name="Muyzer G."/>
            <person name="Woyke T."/>
        </authorList>
    </citation>
    <scope>NUCLEOTIDE SEQUENCE [LARGE SCALE GENOMIC DNA]</scope>
    <source>
        <strain evidence="14">DSM 19089 / UNIQEM U267 / AHT2</strain>
    </source>
</reference>
<dbReference type="GO" id="GO:0005737">
    <property type="term" value="C:cytoplasm"/>
    <property type="evidence" value="ECO:0007669"/>
    <property type="project" value="UniProtKB-SubCell"/>
</dbReference>
<dbReference type="PANTHER" id="PTHR30027">
    <property type="entry name" value="RIBOSOMAL RNA SMALL SUBUNIT METHYLTRANSFERASE E"/>
    <property type="match status" value="1"/>
</dbReference>
<comment type="function">
    <text evidence="8 10">Specifically methylates the N3 position of the uracil ring of uridine 1498 (m3U1498) in 16S rRNA. Acts on the fully assembled 30S ribosomal subunit.</text>
</comment>
<evidence type="ECO:0000256" key="4">
    <source>
        <dbReference type="ARBA" id="ARBA00022552"/>
    </source>
</evidence>
<dbReference type="GO" id="GO:0070475">
    <property type="term" value="P:rRNA base methylation"/>
    <property type="evidence" value="ECO:0007669"/>
    <property type="project" value="TreeGrafter"/>
</dbReference>
<keyword evidence="14" id="KW-1185">Reference proteome</keyword>
<dbReference type="HOGENOM" id="CLU_067442_5_1_7"/>
<dbReference type="InterPro" id="IPR029028">
    <property type="entry name" value="Alpha/beta_knot_MTases"/>
</dbReference>
<evidence type="ECO:0000256" key="8">
    <source>
        <dbReference type="ARBA" id="ARBA00025699"/>
    </source>
</evidence>
<keyword evidence="6 10" id="KW-0808">Transferase</keyword>
<dbReference type="EMBL" id="CP001940">
    <property type="protein sequence ID" value="ADH85227.1"/>
    <property type="molecule type" value="Genomic_DNA"/>
</dbReference>
<dbReference type="InParanoid" id="D6Z0J8"/>
<dbReference type="STRING" id="589865.DaAHT2_0521"/>
<protein>
    <recommendedName>
        <fullName evidence="10">Ribosomal RNA small subunit methyltransferase E</fullName>
        <ecNumber evidence="10">2.1.1.193</ecNumber>
    </recommendedName>
</protein>
<keyword evidence="7 10" id="KW-0949">S-adenosyl-L-methionine</keyword>
<evidence type="ECO:0000256" key="5">
    <source>
        <dbReference type="ARBA" id="ARBA00022603"/>
    </source>
</evidence>
<dbReference type="InterPro" id="IPR006700">
    <property type="entry name" value="RsmE"/>
</dbReference>
<dbReference type="InterPro" id="IPR029026">
    <property type="entry name" value="tRNA_m1G_MTases_N"/>
</dbReference>
<evidence type="ECO:0000256" key="2">
    <source>
        <dbReference type="ARBA" id="ARBA00005528"/>
    </source>
</evidence>
<dbReference type="OrthoDB" id="9815641at2"/>
<dbReference type="InterPro" id="IPR046887">
    <property type="entry name" value="RsmE_PUA-like"/>
</dbReference>
<accession>D6Z0J8</accession>
<dbReference type="GO" id="GO:0070042">
    <property type="term" value="F:rRNA (uridine-N3-)-methyltransferase activity"/>
    <property type="evidence" value="ECO:0007669"/>
    <property type="project" value="TreeGrafter"/>
</dbReference>
<keyword evidence="3 10" id="KW-0963">Cytoplasm</keyword>
<dbReference type="AlphaFoldDB" id="D6Z0J8"/>
<dbReference type="InterPro" id="IPR046886">
    <property type="entry name" value="RsmE_MTase_dom"/>
</dbReference>
<comment type="similarity">
    <text evidence="2 10">Belongs to the RNA methyltransferase RsmE family.</text>
</comment>
<dbReference type="RefSeq" id="WP_013162758.1">
    <property type="nucleotide sequence ID" value="NC_014216.1"/>
</dbReference>
<comment type="catalytic activity">
    <reaction evidence="9 10">
        <text>uridine(1498) in 16S rRNA + S-adenosyl-L-methionine = N(3)-methyluridine(1498) in 16S rRNA + S-adenosyl-L-homocysteine + H(+)</text>
        <dbReference type="Rhea" id="RHEA:42920"/>
        <dbReference type="Rhea" id="RHEA-COMP:10283"/>
        <dbReference type="Rhea" id="RHEA-COMP:10284"/>
        <dbReference type="ChEBI" id="CHEBI:15378"/>
        <dbReference type="ChEBI" id="CHEBI:57856"/>
        <dbReference type="ChEBI" id="CHEBI:59789"/>
        <dbReference type="ChEBI" id="CHEBI:65315"/>
        <dbReference type="ChEBI" id="CHEBI:74502"/>
        <dbReference type="EC" id="2.1.1.193"/>
    </reaction>
</comment>
<dbReference type="FunCoup" id="D6Z0J8">
    <property type="interactions" value="321"/>
</dbReference>
<dbReference type="Pfam" id="PF04452">
    <property type="entry name" value="Methyltrans_RNA"/>
    <property type="match status" value="1"/>
</dbReference>
<evidence type="ECO:0000313" key="13">
    <source>
        <dbReference type="EMBL" id="ADH85227.1"/>
    </source>
</evidence>
<dbReference type="KEGG" id="dak:DaAHT2_0521"/>
<dbReference type="eggNOG" id="COG1385">
    <property type="taxonomic scope" value="Bacteria"/>
</dbReference>
<organism evidence="13 14">
    <name type="scientific">Desulfurivibrio alkaliphilus (strain DSM 19089 / UNIQEM U267 / AHT2)</name>
    <dbReference type="NCBI Taxonomy" id="589865"/>
    <lineage>
        <taxon>Bacteria</taxon>
        <taxon>Pseudomonadati</taxon>
        <taxon>Thermodesulfobacteriota</taxon>
        <taxon>Desulfobulbia</taxon>
        <taxon>Desulfobulbales</taxon>
        <taxon>Desulfobulbaceae</taxon>
        <taxon>Desulfurivibrio</taxon>
    </lineage>
</organism>
<dbReference type="EC" id="2.1.1.193" evidence="10"/>
<feature type="domain" description="Ribosomal RNA small subunit methyltransferase E PUA-like" evidence="12">
    <location>
        <begin position="18"/>
        <end position="56"/>
    </location>
</feature>
<keyword evidence="5 10" id="KW-0489">Methyltransferase</keyword>
<proteinExistence type="inferred from homology"/>
<evidence type="ECO:0000256" key="7">
    <source>
        <dbReference type="ARBA" id="ARBA00022691"/>
    </source>
</evidence>
<evidence type="ECO:0000256" key="3">
    <source>
        <dbReference type="ARBA" id="ARBA00022490"/>
    </source>
</evidence>
<dbReference type="PIRSF" id="PIRSF015601">
    <property type="entry name" value="MTase_slr0722"/>
    <property type="match status" value="1"/>
</dbReference>
<keyword evidence="4 10" id="KW-0698">rRNA processing</keyword>
<dbReference type="Proteomes" id="UP000001508">
    <property type="component" value="Chromosome"/>
</dbReference>
<evidence type="ECO:0000256" key="9">
    <source>
        <dbReference type="ARBA" id="ARBA00047944"/>
    </source>
</evidence>
<dbReference type="InterPro" id="IPR015947">
    <property type="entry name" value="PUA-like_sf"/>
</dbReference>
<dbReference type="SUPFAM" id="SSF75217">
    <property type="entry name" value="alpha/beta knot"/>
    <property type="match status" value="1"/>
</dbReference>
<dbReference type="NCBIfam" id="NF008692">
    <property type="entry name" value="PRK11713.1-5"/>
    <property type="match status" value="1"/>
</dbReference>
<dbReference type="Pfam" id="PF20260">
    <property type="entry name" value="PUA_4"/>
    <property type="match status" value="1"/>
</dbReference>
<dbReference type="PANTHER" id="PTHR30027:SF3">
    <property type="entry name" value="16S RRNA (URACIL(1498)-N(3))-METHYLTRANSFERASE"/>
    <property type="match status" value="1"/>
</dbReference>
<evidence type="ECO:0000259" key="12">
    <source>
        <dbReference type="Pfam" id="PF20260"/>
    </source>
</evidence>
<dbReference type="CDD" id="cd18084">
    <property type="entry name" value="RsmE-like"/>
    <property type="match status" value="1"/>
</dbReference>
<evidence type="ECO:0000256" key="1">
    <source>
        <dbReference type="ARBA" id="ARBA00004496"/>
    </source>
</evidence>
<evidence type="ECO:0000256" key="6">
    <source>
        <dbReference type="ARBA" id="ARBA00022679"/>
    </source>
</evidence>
<sequence length="242" mass="26826">MRRFFIDPEAIQGREASLTGSDAHHLQHVLRLTPGERVELFDGRGTVYQAAIDHIEPGLTRLTLLSSSDTPPDRLAIHLGQAMLKGKKMDLVVQKCTELGVRSLRPYTSQHTTTPPPGAEKLARWQRIIHESCKQCNQPWPPSCHPPQTFAELLADAADFDLRLICWEEPEAPPLSNIAEQLGAPASVLVLIGPEGGFSREEIDLARQAGFIVIGLGRRILRAETASIVIIALLQYIFNDLY</sequence>
<evidence type="ECO:0000256" key="10">
    <source>
        <dbReference type="PIRNR" id="PIRNR015601"/>
    </source>
</evidence>
<gene>
    <name evidence="13" type="ordered locus">DaAHT2_0521</name>
</gene>
<comment type="subcellular location">
    <subcellularLocation>
        <location evidence="1 10">Cytoplasm</location>
    </subcellularLocation>
</comment>
<dbReference type="Gene3D" id="3.40.1280.10">
    <property type="match status" value="1"/>
</dbReference>